<reference evidence="2" key="1">
    <citation type="journal article" date="2007" name="Biosci. Biotechnol. Biochem.">
        <title>Cloning of the gene cluster responsible for biosynthesis of KS-505a (longestin), a unique tetraterpenoid.</title>
        <authorList>
            <person name="Hayashi Y."/>
            <person name="Onaka H."/>
            <person name="Itoh N."/>
            <person name="Seto H."/>
            <person name="Dairi T."/>
        </authorList>
    </citation>
    <scope>NUCLEOTIDE SEQUENCE</scope>
</reference>
<dbReference type="InterPro" id="IPR050447">
    <property type="entry name" value="Erg6_SMT_methyltransf"/>
</dbReference>
<dbReference type="AlphaFoldDB" id="A9ZNW3"/>
<sequence length="287" mass="32799">MSLETVRTNEIIRDDFEKDLSTYWETKQNDQINLLLGEEDGLYHHHFGIGDFDRSVADLPPEERESRVLEEMHSLENTQVETLIGALGDVPRDARLLDMGSGRGGTSFMIYDRFGCTIDGVTFAQYQVDFSNRLAETRGCADRVRFHYRNMVKTGFPDGAFQYVVTNETTPYVKLDEVFSELSRVLAPGGRYVSLTWCRNDAVASQCDEVLEIDRHYICRTHRRSSYFKQMAAHGLVPRTVVDFTTEAIPYFEVRLLSKLATGSEQPYLSGYGSDRINYLLIVAERV</sequence>
<dbReference type="InterPro" id="IPR041698">
    <property type="entry name" value="Methyltransf_25"/>
</dbReference>
<accession>A9ZNW3</accession>
<keyword evidence="2" id="KW-0808">Transferase</keyword>
<dbReference type="GO" id="GO:0008168">
    <property type="term" value="F:methyltransferase activity"/>
    <property type="evidence" value="ECO:0007669"/>
    <property type="project" value="UniProtKB-ARBA"/>
</dbReference>
<evidence type="ECO:0000313" key="2">
    <source>
        <dbReference type="EMBL" id="BAF98640.1"/>
    </source>
</evidence>
<dbReference type="Pfam" id="PF13649">
    <property type="entry name" value="Methyltransf_25"/>
    <property type="match status" value="1"/>
</dbReference>
<proteinExistence type="predicted"/>
<dbReference type="PANTHER" id="PTHR44068">
    <property type="entry name" value="ZGC:194242"/>
    <property type="match status" value="1"/>
</dbReference>
<feature type="domain" description="Methyltransferase" evidence="1">
    <location>
        <begin position="97"/>
        <end position="190"/>
    </location>
</feature>
<dbReference type="InterPro" id="IPR029063">
    <property type="entry name" value="SAM-dependent_MTases_sf"/>
</dbReference>
<evidence type="ECO:0000259" key="1">
    <source>
        <dbReference type="Pfam" id="PF13649"/>
    </source>
</evidence>
<dbReference type="CDD" id="cd02440">
    <property type="entry name" value="AdoMet_MTases"/>
    <property type="match status" value="1"/>
</dbReference>
<name>A9ZNW3_9ACTN</name>
<organism evidence="2">
    <name type="scientific">Streptomyces argenteolus</name>
    <dbReference type="NCBI Taxonomy" id="67274"/>
    <lineage>
        <taxon>Bacteria</taxon>
        <taxon>Bacillati</taxon>
        <taxon>Actinomycetota</taxon>
        <taxon>Actinomycetes</taxon>
        <taxon>Kitasatosporales</taxon>
        <taxon>Streptomycetaceae</taxon>
        <taxon>Streptomyces</taxon>
    </lineage>
</organism>
<dbReference type="PANTHER" id="PTHR44068:SF11">
    <property type="entry name" value="GERANYL DIPHOSPHATE 2-C-METHYLTRANSFERASE"/>
    <property type="match status" value="1"/>
</dbReference>
<dbReference type="Gene3D" id="3.40.50.150">
    <property type="entry name" value="Vaccinia Virus protein VP39"/>
    <property type="match status" value="1"/>
</dbReference>
<dbReference type="SUPFAM" id="SSF53335">
    <property type="entry name" value="S-adenosyl-L-methionine-dependent methyltransferases"/>
    <property type="match status" value="1"/>
</dbReference>
<protein>
    <submittedName>
        <fullName evidence="2">Putative methyl transferase</fullName>
    </submittedName>
</protein>
<dbReference type="EMBL" id="AB307968">
    <property type="protein sequence ID" value="BAF98640.1"/>
    <property type="molecule type" value="Genomic_DNA"/>
</dbReference>